<dbReference type="AlphaFoldDB" id="A0A0T9LY01"/>
<dbReference type="Proteomes" id="UP000045824">
    <property type="component" value="Unassembled WGS sequence"/>
</dbReference>
<name>A0A0T9LY01_YERKR</name>
<evidence type="ECO:0000313" key="5">
    <source>
        <dbReference type="Proteomes" id="UP000045824"/>
    </source>
</evidence>
<evidence type="ECO:0000313" key="4">
    <source>
        <dbReference type="EMBL" id="CNF37079.1"/>
    </source>
</evidence>
<dbReference type="PANTHER" id="PTHR30055">
    <property type="entry name" value="HTH-TYPE TRANSCRIPTIONAL REGULATOR RUTR"/>
    <property type="match status" value="1"/>
</dbReference>
<dbReference type="EMBL" id="CPYI01000018">
    <property type="protein sequence ID" value="CNF37079.1"/>
    <property type="molecule type" value="Genomic_DNA"/>
</dbReference>
<accession>A0A0T9LY01</accession>
<proteinExistence type="predicted"/>
<dbReference type="Pfam" id="PF00440">
    <property type="entry name" value="TetR_N"/>
    <property type="match status" value="1"/>
</dbReference>
<evidence type="ECO:0000256" key="2">
    <source>
        <dbReference type="PROSITE-ProRule" id="PRU00335"/>
    </source>
</evidence>
<feature type="DNA-binding region" description="H-T-H motif" evidence="2">
    <location>
        <begin position="42"/>
        <end position="61"/>
    </location>
</feature>
<dbReference type="SUPFAM" id="SSF46689">
    <property type="entry name" value="Homeodomain-like"/>
    <property type="match status" value="1"/>
</dbReference>
<reference evidence="4 5" key="1">
    <citation type="submission" date="2015-03" db="EMBL/GenBank/DDBJ databases">
        <authorList>
            <person name="Murphy D."/>
        </authorList>
    </citation>
    <scope>NUCLEOTIDE SEQUENCE [LARGE SCALE GENOMIC DNA]</scope>
    <source>
        <strain evidence="4 5">FCF326</strain>
    </source>
</reference>
<dbReference type="InterPro" id="IPR009057">
    <property type="entry name" value="Homeodomain-like_sf"/>
</dbReference>
<dbReference type="PROSITE" id="PS50977">
    <property type="entry name" value="HTH_TETR_2"/>
    <property type="match status" value="1"/>
</dbReference>
<feature type="domain" description="HTH tetR-type" evidence="3">
    <location>
        <begin position="19"/>
        <end position="79"/>
    </location>
</feature>
<evidence type="ECO:0000256" key="1">
    <source>
        <dbReference type="ARBA" id="ARBA00023125"/>
    </source>
</evidence>
<sequence length="208" mass="22944">MSTSKNNEISSPRLRLSREERYQQLMATAWQLVREEGTEALTLGRLAERAGVTKPVVYDHFGTRAGLFAELYQDFDRRQNARMNDAIAQCEPTLTAIATVMASSYIDCVLTQGQEIPGVIAALKGTPELDDMKREYSKTYIHSCRNILAPYTKESVISDASLWALLGAAEGLSYSAASGEITAEQAKSELFELIVAIVERSVSQASRN</sequence>
<protein>
    <submittedName>
        <fullName evidence="4">Transcriptional repressor BetI</fullName>
    </submittedName>
</protein>
<dbReference type="Gene3D" id="1.10.357.10">
    <property type="entry name" value="Tetracycline Repressor, domain 2"/>
    <property type="match status" value="1"/>
</dbReference>
<dbReference type="GO" id="GO:0000976">
    <property type="term" value="F:transcription cis-regulatory region binding"/>
    <property type="evidence" value="ECO:0007669"/>
    <property type="project" value="TreeGrafter"/>
</dbReference>
<evidence type="ECO:0000259" key="3">
    <source>
        <dbReference type="PROSITE" id="PS50977"/>
    </source>
</evidence>
<gene>
    <name evidence="4" type="ORF">ERS008491_03653</name>
</gene>
<dbReference type="InterPro" id="IPR050109">
    <property type="entry name" value="HTH-type_TetR-like_transc_reg"/>
</dbReference>
<organism evidence="4 5">
    <name type="scientific">Yersinia kristensenii</name>
    <dbReference type="NCBI Taxonomy" id="28152"/>
    <lineage>
        <taxon>Bacteria</taxon>
        <taxon>Pseudomonadati</taxon>
        <taxon>Pseudomonadota</taxon>
        <taxon>Gammaproteobacteria</taxon>
        <taxon>Enterobacterales</taxon>
        <taxon>Yersiniaceae</taxon>
        <taxon>Yersinia</taxon>
    </lineage>
</organism>
<dbReference type="PANTHER" id="PTHR30055:SF223">
    <property type="entry name" value="HTH-TYPE TRANSCRIPTIONAL REGULATOR UIDR"/>
    <property type="match status" value="1"/>
</dbReference>
<dbReference type="GO" id="GO:0003700">
    <property type="term" value="F:DNA-binding transcription factor activity"/>
    <property type="evidence" value="ECO:0007669"/>
    <property type="project" value="TreeGrafter"/>
</dbReference>
<keyword evidence="1 2" id="KW-0238">DNA-binding</keyword>
<dbReference type="InterPro" id="IPR001647">
    <property type="entry name" value="HTH_TetR"/>
</dbReference>
<dbReference type="PRINTS" id="PR00455">
    <property type="entry name" value="HTHTETR"/>
</dbReference>